<accession>A0A1B2EAK3</accession>
<dbReference type="GO" id="GO:0016810">
    <property type="term" value="F:hydrolase activity, acting on carbon-nitrogen (but not peptide) bonds"/>
    <property type="evidence" value="ECO:0007669"/>
    <property type="project" value="InterPro"/>
</dbReference>
<dbReference type="SUPFAM" id="SSF51556">
    <property type="entry name" value="Metallo-dependent hydrolases"/>
    <property type="match status" value="1"/>
</dbReference>
<organism evidence="4">
    <name type="scientific">Microvirga ossetica</name>
    <dbReference type="NCBI Taxonomy" id="1882682"/>
    <lineage>
        <taxon>Bacteria</taxon>
        <taxon>Pseudomonadati</taxon>
        <taxon>Pseudomonadota</taxon>
        <taxon>Alphaproteobacteria</taxon>
        <taxon>Hyphomicrobiales</taxon>
        <taxon>Methylobacteriaceae</taxon>
        <taxon>Microvirga</taxon>
    </lineage>
</organism>
<feature type="domain" description="Amidohydrolase-related" evidence="3">
    <location>
        <begin position="56"/>
        <end position="405"/>
    </location>
</feature>
<dbReference type="KEGG" id="moc:BB934_00935"/>
<proteinExistence type="inferred from homology"/>
<evidence type="ECO:0000259" key="3">
    <source>
        <dbReference type="Pfam" id="PF01979"/>
    </source>
</evidence>
<reference evidence="4" key="1">
    <citation type="submission" date="2016-07" db="EMBL/GenBank/DDBJ databases">
        <title>Microvirga ossetica sp. nov. a new species of rhizobia isolated from root nodules of the legume species Vicia alpestris Steven originated from North Ossetia region in the Caucasus.</title>
        <authorList>
            <person name="Safronova V.I."/>
            <person name="Kuznetsova I.G."/>
            <person name="Sazanova A.L."/>
            <person name="Belimov A."/>
            <person name="Andronov E."/>
            <person name="Osledkin Y.S."/>
            <person name="Onishchuk O.P."/>
            <person name="Kurchak O.N."/>
            <person name="Shaposhnikov A.I."/>
            <person name="Willems A."/>
            <person name="Tikhonovich I.A."/>
        </authorList>
    </citation>
    <scope>NUCLEOTIDE SEQUENCE [LARGE SCALE GENOMIC DNA]</scope>
    <source>
        <strain evidence="4">V5/3M</strain>
    </source>
</reference>
<comment type="similarity">
    <text evidence="1">Belongs to the metallo-dependent hydrolases superfamily. ATZ/TRZ family.</text>
</comment>
<dbReference type="InterPro" id="IPR006680">
    <property type="entry name" value="Amidohydro-rel"/>
</dbReference>
<dbReference type="CDD" id="cd01298">
    <property type="entry name" value="ATZ_TRZ_like"/>
    <property type="match status" value="1"/>
</dbReference>
<keyword evidence="2 4" id="KW-0378">Hydrolase</keyword>
<evidence type="ECO:0000256" key="1">
    <source>
        <dbReference type="ARBA" id="ARBA00006745"/>
    </source>
</evidence>
<dbReference type="Gene3D" id="3.20.20.140">
    <property type="entry name" value="Metal-dependent hydrolases"/>
    <property type="match status" value="1"/>
</dbReference>
<dbReference type="InterPro" id="IPR011059">
    <property type="entry name" value="Metal-dep_hydrolase_composite"/>
</dbReference>
<dbReference type="EMBL" id="CP016616">
    <property type="protein sequence ID" value="ANY76957.1"/>
    <property type="molecule type" value="Genomic_DNA"/>
</dbReference>
<dbReference type="PANTHER" id="PTHR43794:SF11">
    <property type="entry name" value="AMIDOHYDROLASE-RELATED DOMAIN-CONTAINING PROTEIN"/>
    <property type="match status" value="1"/>
</dbReference>
<name>A0A1B2EAK3_9HYPH</name>
<dbReference type="PANTHER" id="PTHR43794">
    <property type="entry name" value="AMINOHYDROLASE SSNA-RELATED"/>
    <property type="match status" value="1"/>
</dbReference>
<gene>
    <name evidence="4" type="ORF">BB934_00935</name>
</gene>
<dbReference type="InterPro" id="IPR032466">
    <property type="entry name" value="Metal_Hydrolase"/>
</dbReference>
<dbReference type="AlphaFoldDB" id="A0A1B2EAK3"/>
<dbReference type="OrthoDB" id="9796020at2"/>
<dbReference type="SUPFAM" id="SSF51338">
    <property type="entry name" value="Composite domain of metallo-dependent hydrolases"/>
    <property type="match status" value="1"/>
</dbReference>
<dbReference type="RefSeq" id="WP_099507963.1">
    <property type="nucleotide sequence ID" value="NZ_CP016616.1"/>
</dbReference>
<protein>
    <submittedName>
        <fullName evidence="4">Amidohydrolase</fullName>
    </submittedName>
</protein>
<evidence type="ECO:0000256" key="2">
    <source>
        <dbReference type="ARBA" id="ARBA00022801"/>
    </source>
</evidence>
<evidence type="ECO:0000313" key="4">
    <source>
        <dbReference type="EMBL" id="ANY76957.1"/>
    </source>
</evidence>
<sequence length="441" mass="47652">MASILITNACLLPIDEAMSVVEGGWIHIEGGTIRALGAGEPPQVDEAEIVDAGGDVVMPGMVNPHAHLAMTLFRGLGEDVDDRLFRYVLPMERKFVTPEMVRVGTLLGALESIEAGVTTVADMYYYETEVGRALDQAGLRGVVGQTLATFDPPDHKKIDEGFALVEELVAEFSGHERIVPSIAPHAPYSTDVDVMARVARWAEAHPGVPVQLHLAEMDSEMEWCRKNYGLRPVAVVEKAGLLIPGLIAAHCLHIDPFEIERMAKADVRVAHNARSNAKAGRGIAPIEAMRAAGIKVGIATDGPMSGNTLDLFSQFGPVSMFQKLLGHSRKPMPAAQVIRMATLEGAQVLGLDSRIGSLEPGKQADLIRIDVSAPRMQPVYDIYATLVFSAMPVDVQDVMVGGRWIMRGRNVESLERKKILRDAGQIATAFKAEMARIDAAG</sequence>
<dbReference type="InterPro" id="IPR050287">
    <property type="entry name" value="MTA/SAH_deaminase"/>
</dbReference>
<dbReference type="Pfam" id="PF01979">
    <property type="entry name" value="Amidohydro_1"/>
    <property type="match status" value="1"/>
</dbReference>
<dbReference type="Gene3D" id="2.30.40.10">
    <property type="entry name" value="Urease, subunit C, domain 1"/>
    <property type="match status" value="1"/>
</dbReference>